<dbReference type="EMBL" id="ML170221">
    <property type="protein sequence ID" value="TDL17436.1"/>
    <property type="molecule type" value="Genomic_DNA"/>
</dbReference>
<accession>A0A4Y7PQZ0</accession>
<dbReference type="Proteomes" id="UP000294933">
    <property type="component" value="Unassembled WGS sequence"/>
</dbReference>
<proteinExistence type="predicted"/>
<organism evidence="1 2">
    <name type="scientific">Rickenella mellea</name>
    <dbReference type="NCBI Taxonomy" id="50990"/>
    <lineage>
        <taxon>Eukaryota</taxon>
        <taxon>Fungi</taxon>
        <taxon>Dikarya</taxon>
        <taxon>Basidiomycota</taxon>
        <taxon>Agaricomycotina</taxon>
        <taxon>Agaricomycetes</taxon>
        <taxon>Hymenochaetales</taxon>
        <taxon>Rickenellaceae</taxon>
        <taxon>Rickenella</taxon>
    </lineage>
</organism>
<reference evidence="1 2" key="1">
    <citation type="submission" date="2018-06" db="EMBL/GenBank/DDBJ databases">
        <title>A transcriptomic atlas of mushroom development highlights an independent origin of complex multicellularity.</title>
        <authorList>
            <consortium name="DOE Joint Genome Institute"/>
            <person name="Krizsan K."/>
            <person name="Almasi E."/>
            <person name="Merenyi Z."/>
            <person name="Sahu N."/>
            <person name="Viragh M."/>
            <person name="Koszo T."/>
            <person name="Mondo S."/>
            <person name="Kiss B."/>
            <person name="Balint B."/>
            <person name="Kues U."/>
            <person name="Barry K."/>
            <person name="Hegedus J.C."/>
            <person name="Henrissat B."/>
            <person name="Johnson J."/>
            <person name="Lipzen A."/>
            <person name="Ohm R."/>
            <person name="Nagy I."/>
            <person name="Pangilinan J."/>
            <person name="Yan J."/>
            <person name="Xiong Y."/>
            <person name="Grigoriev I.V."/>
            <person name="Hibbett D.S."/>
            <person name="Nagy L.G."/>
        </authorList>
    </citation>
    <scope>NUCLEOTIDE SEQUENCE [LARGE SCALE GENOMIC DNA]</scope>
    <source>
        <strain evidence="1 2">SZMC22713</strain>
    </source>
</reference>
<keyword evidence="2" id="KW-1185">Reference proteome</keyword>
<evidence type="ECO:0000313" key="2">
    <source>
        <dbReference type="Proteomes" id="UP000294933"/>
    </source>
</evidence>
<dbReference type="AlphaFoldDB" id="A0A4Y7PQZ0"/>
<sequence>MLLHLVKQIFQLLDLNEYTPEKEKTFHEQCVPALCDFAASCSYYLIHPEEWFTATRVYSTLSQLTATAITADIYITTLQIGCIKLMRKFAQDDIPCSSNVNILVGTVRAFEPLIQYDDDYAVHLGSLLCACIHRLSIKLMPIIQHYSSVSRCHCINERRFYHHHLQKR</sequence>
<name>A0A4Y7PQZ0_9AGAM</name>
<evidence type="ECO:0000313" key="1">
    <source>
        <dbReference type="EMBL" id="TDL17436.1"/>
    </source>
</evidence>
<gene>
    <name evidence="1" type="ORF">BD410DRAFT_547532</name>
</gene>
<dbReference type="VEuPathDB" id="FungiDB:BD410DRAFT_547532"/>
<protein>
    <submittedName>
        <fullName evidence="1">Uncharacterized protein</fullName>
    </submittedName>
</protein>